<keyword evidence="2" id="KW-1185">Reference proteome</keyword>
<name>A0ACD2EMW3_9MYCO</name>
<reference evidence="1" key="1">
    <citation type="submission" date="2018-11" db="EMBL/GenBank/DDBJ databases">
        <authorList>
            <person name="Sattar A."/>
            <person name="Zunita Z."/>
            <person name="Jalila A."/>
            <person name="Saleha A.A."/>
        </authorList>
    </citation>
    <scope>NUCLEOTIDE SEQUENCE</scope>
    <source>
        <strain evidence="1">F12-74</strain>
    </source>
</reference>
<comment type="caution">
    <text evidence="1">The sequence shown here is derived from an EMBL/GenBank/DDBJ whole genome shotgun (WGS) entry which is preliminary data.</text>
</comment>
<sequence>MESLFNLESMRLPQASRGYRPAERIGGAPVALPEGARRARILSSALRQAVNGYDAVRIRAVAEAAGVSASAVYQYFSSKDGLLLECLHGWLSEFADQDAIAIVPAAASGHRLLIVIESLTERLASTPRLADAVARAYLHATGPAADKADLVRDKLIQIFADALRQDHPRRPDHNRQVAELVADVWIANILAIAQKRTTARDLRLRLEHAIAAVSRNAGHLTRVPGFGATLSFQGA</sequence>
<proteinExistence type="predicted"/>
<gene>
    <name evidence="1" type="ORF">EHH44_11310</name>
</gene>
<evidence type="ECO:0000313" key="2">
    <source>
        <dbReference type="Proteomes" id="UP000268891"/>
    </source>
</evidence>
<dbReference type="EMBL" id="RRZR01000020">
    <property type="protein sequence ID" value="RRR44621.1"/>
    <property type="molecule type" value="Genomic_DNA"/>
</dbReference>
<evidence type="ECO:0000313" key="1">
    <source>
        <dbReference type="EMBL" id="RRR44621.1"/>
    </source>
</evidence>
<organism evidence="1 2">
    <name type="scientific">Mycolicibacter terrae</name>
    <dbReference type="NCBI Taxonomy" id="1788"/>
    <lineage>
        <taxon>Bacteria</taxon>
        <taxon>Bacillati</taxon>
        <taxon>Actinomycetota</taxon>
        <taxon>Actinomycetes</taxon>
        <taxon>Mycobacteriales</taxon>
        <taxon>Mycobacteriaceae</taxon>
        <taxon>Mycolicibacter</taxon>
    </lineage>
</organism>
<protein>
    <submittedName>
        <fullName evidence="1">TetR/AcrR family transcriptional regulator</fullName>
    </submittedName>
</protein>
<accession>A0ACD2EMW3</accession>
<dbReference type="Proteomes" id="UP000268891">
    <property type="component" value="Unassembled WGS sequence"/>
</dbReference>